<reference evidence="1 2" key="1">
    <citation type="submission" date="2023-08" db="EMBL/GenBank/DDBJ databases">
        <title>The draft genome sequence of Paracraurococcus sp. LOR1-02.</title>
        <authorList>
            <person name="Kingkaew E."/>
            <person name="Tanasupawat S."/>
        </authorList>
    </citation>
    <scope>NUCLEOTIDE SEQUENCE [LARGE SCALE GENOMIC DNA]</scope>
    <source>
        <strain evidence="1 2">LOR1-02</strain>
    </source>
</reference>
<evidence type="ECO:0008006" key="3">
    <source>
        <dbReference type="Google" id="ProtNLM"/>
    </source>
</evidence>
<dbReference type="Proteomes" id="UP001243009">
    <property type="component" value="Unassembled WGS sequence"/>
</dbReference>
<name>A0ABT9E6X1_9PROT</name>
<dbReference type="EMBL" id="JAUTWS010000034">
    <property type="protein sequence ID" value="MDO9711800.1"/>
    <property type="molecule type" value="Genomic_DNA"/>
</dbReference>
<evidence type="ECO:0000313" key="1">
    <source>
        <dbReference type="EMBL" id="MDO9711800.1"/>
    </source>
</evidence>
<accession>A0ABT9E6X1</accession>
<organism evidence="1 2">
    <name type="scientific">Paracraurococcus lichenis</name>
    <dbReference type="NCBI Taxonomy" id="3064888"/>
    <lineage>
        <taxon>Bacteria</taxon>
        <taxon>Pseudomonadati</taxon>
        <taxon>Pseudomonadota</taxon>
        <taxon>Alphaproteobacteria</taxon>
        <taxon>Acetobacterales</taxon>
        <taxon>Roseomonadaceae</taxon>
        <taxon>Paracraurococcus</taxon>
    </lineage>
</organism>
<gene>
    <name evidence="1" type="ORF">Q7A36_25860</name>
</gene>
<proteinExistence type="predicted"/>
<comment type="caution">
    <text evidence="1">The sequence shown here is derived from an EMBL/GenBank/DDBJ whole genome shotgun (WGS) entry which is preliminary data.</text>
</comment>
<keyword evidence="2" id="KW-1185">Reference proteome</keyword>
<dbReference type="RefSeq" id="WP_305106653.1">
    <property type="nucleotide sequence ID" value="NZ_JAUTWS010000034.1"/>
</dbReference>
<evidence type="ECO:0000313" key="2">
    <source>
        <dbReference type="Proteomes" id="UP001243009"/>
    </source>
</evidence>
<sequence length="122" mass="13034">MSDAVETARWLTELLRRETVAARRAALPELIVLAEEKREAFALLAAAGTPQGPEAEAATRALLAAAEENALVLGAVAGAIGTMETRLRRELAAATDPGVYALQTRLRRPPRHSLAARVDRLA</sequence>
<protein>
    <recommendedName>
        <fullName evidence="3">Flagellar protein FlgN</fullName>
    </recommendedName>
</protein>